<dbReference type="OrthoDB" id="504078at2"/>
<comment type="caution">
    <text evidence="9">The sequence shown here is derived from an EMBL/GenBank/DDBJ whole genome shotgun (WGS) entry which is preliminary data.</text>
</comment>
<dbReference type="GO" id="GO:0005829">
    <property type="term" value="C:cytosol"/>
    <property type="evidence" value="ECO:0007669"/>
    <property type="project" value="TreeGrafter"/>
</dbReference>
<reference evidence="9 10" key="1">
    <citation type="submission" date="2019-08" db="EMBL/GenBank/DDBJ databases">
        <title>In-depth cultivation of the pig gut microbiome towards novel bacterial diversity and tailored functional studies.</title>
        <authorList>
            <person name="Wylensek D."/>
            <person name="Hitch T.C.A."/>
            <person name="Clavel T."/>
        </authorList>
    </citation>
    <scope>NUCLEOTIDE SEQUENCE [LARGE SCALE GENOMIC DNA]</scope>
    <source>
        <strain evidence="9 10">Med78-601-WT-4W-RMD-3</strain>
    </source>
</reference>
<dbReference type="PANTHER" id="PTHR30511">
    <property type="entry name" value="ALANINE RACEMASE"/>
    <property type="match status" value="1"/>
</dbReference>
<accession>A0A844FIM8</accession>
<dbReference type="AlphaFoldDB" id="A0A844FIM8"/>
<dbReference type="Pfam" id="PF01168">
    <property type="entry name" value="Ala_racemase_N"/>
    <property type="match status" value="1"/>
</dbReference>
<evidence type="ECO:0000256" key="3">
    <source>
        <dbReference type="ARBA" id="ARBA00011738"/>
    </source>
</evidence>
<gene>
    <name evidence="9" type="ORF">FYJ27_08395</name>
</gene>
<dbReference type="GO" id="GO:0008784">
    <property type="term" value="F:alanine racemase activity"/>
    <property type="evidence" value="ECO:0007669"/>
    <property type="project" value="TreeGrafter"/>
</dbReference>
<evidence type="ECO:0000256" key="5">
    <source>
        <dbReference type="ARBA" id="ARBA00023235"/>
    </source>
</evidence>
<dbReference type="InterPro" id="IPR000821">
    <property type="entry name" value="Ala_racemase"/>
</dbReference>
<dbReference type="NCBIfam" id="NF040742">
    <property type="entry name" value="racem_Orr"/>
    <property type="match status" value="1"/>
</dbReference>
<dbReference type="GO" id="GO:0050157">
    <property type="term" value="F:ornithine racemase activity"/>
    <property type="evidence" value="ECO:0007669"/>
    <property type="project" value="UniProtKB-EC"/>
</dbReference>
<dbReference type="FunFam" id="3.20.20.10:FF:000013">
    <property type="entry name" value="Alanine/ornithine racemase family PLP-dependent enzyme"/>
    <property type="match status" value="1"/>
</dbReference>
<dbReference type="RefSeq" id="WP_154484419.1">
    <property type="nucleotide sequence ID" value="NZ_VULR01000010.1"/>
</dbReference>
<evidence type="ECO:0000256" key="4">
    <source>
        <dbReference type="ARBA" id="ARBA00022898"/>
    </source>
</evidence>
<dbReference type="Proteomes" id="UP000462760">
    <property type="component" value="Unassembled WGS sequence"/>
</dbReference>
<dbReference type="EMBL" id="VULR01000010">
    <property type="protein sequence ID" value="MSS43745.1"/>
    <property type="molecule type" value="Genomic_DNA"/>
</dbReference>
<dbReference type="EC" id="5.1.1.12" evidence="7"/>
<name>A0A844FIM8_9FIRM</name>
<keyword evidence="4" id="KW-0663">Pyridoxal phosphate</keyword>
<dbReference type="GO" id="GO:0030170">
    <property type="term" value="F:pyridoxal phosphate binding"/>
    <property type="evidence" value="ECO:0007669"/>
    <property type="project" value="TreeGrafter"/>
</dbReference>
<proteinExistence type="inferred from homology"/>
<keyword evidence="5" id="KW-0413">Isomerase</keyword>
<evidence type="ECO:0000313" key="10">
    <source>
        <dbReference type="Proteomes" id="UP000462760"/>
    </source>
</evidence>
<dbReference type="SUPFAM" id="SSF51419">
    <property type="entry name" value="PLP-binding barrel"/>
    <property type="match status" value="1"/>
</dbReference>
<dbReference type="CDD" id="cd06815">
    <property type="entry name" value="PLPDE_III_AR_like_1"/>
    <property type="match status" value="1"/>
</dbReference>
<dbReference type="InterPro" id="IPR029066">
    <property type="entry name" value="PLP-binding_barrel"/>
</dbReference>
<evidence type="ECO:0000256" key="1">
    <source>
        <dbReference type="ARBA" id="ARBA00001933"/>
    </source>
</evidence>
<evidence type="ECO:0000259" key="8">
    <source>
        <dbReference type="Pfam" id="PF01168"/>
    </source>
</evidence>
<protein>
    <recommendedName>
        <fullName evidence="7">ornithine racemase</fullName>
        <ecNumber evidence="7">5.1.1.12</ecNumber>
    </recommendedName>
</protein>
<evidence type="ECO:0000256" key="7">
    <source>
        <dbReference type="ARBA" id="ARBA00066594"/>
    </source>
</evidence>
<dbReference type="Gene3D" id="3.20.20.10">
    <property type="entry name" value="Alanine racemase"/>
    <property type="match status" value="1"/>
</dbReference>
<comment type="catalytic activity">
    <reaction evidence="6">
        <text>L-ornithine = D-ornithine</text>
        <dbReference type="Rhea" id="RHEA:11584"/>
        <dbReference type="ChEBI" id="CHEBI:46911"/>
        <dbReference type="ChEBI" id="CHEBI:57668"/>
        <dbReference type="EC" id="5.1.1.12"/>
    </reaction>
</comment>
<feature type="domain" description="Alanine racemase N-terminal" evidence="8">
    <location>
        <begin position="8"/>
        <end position="224"/>
    </location>
</feature>
<comment type="subunit">
    <text evidence="3">Homodimer.</text>
</comment>
<comment type="cofactor">
    <cofactor evidence="1">
        <name>pyridoxal 5'-phosphate</name>
        <dbReference type="ChEBI" id="CHEBI:597326"/>
    </cofactor>
</comment>
<dbReference type="PANTHER" id="PTHR30511:SF3">
    <property type="entry name" value="LYSINE RACEMASE"/>
    <property type="match status" value="1"/>
</dbReference>
<evidence type="ECO:0000313" key="9">
    <source>
        <dbReference type="EMBL" id="MSS43745.1"/>
    </source>
</evidence>
<evidence type="ECO:0000256" key="2">
    <source>
        <dbReference type="ARBA" id="ARBA00007880"/>
    </source>
</evidence>
<comment type="similarity">
    <text evidence="2">Belongs to the alanine racemase family.</text>
</comment>
<sequence length="354" mass="39310">MGYPRVEVDLNKLEHNVKYIVNKCNSKGIKVAGVTKVFCGDPKIAKAYVDGGVSFLADSRIENLKKLKDFDIPKILLRLPMQSEAEDIVEYADVSLNSEMDTIKILSKKAVDAGKVHKIILMIDLGDLREGYFKEEEIYEAVEEILKLKGIKLEGIGTNLTCYGGIIPREDNVGKLIKVAEKIKSNYNIDLEIISGGNSSSLHLIFNDNMPEGINQLRLGESLVLGRETAFGDRIEDTFDDAFTIVVEAIELKEKPSIPIGEIGMDAFGNKPTFTDRGIRKRMICAIGKQDIDLENIVPIDDDLIILGGSSDHLILDVTNSKIDYSVGDKIRFKLDYGGILSSTTSEYVKRVYI</sequence>
<organism evidence="9 10">
    <name type="scientific">Anaerosalibacter bizertensis</name>
    <dbReference type="NCBI Taxonomy" id="932217"/>
    <lineage>
        <taxon>Bacteria</taxon>
        <taxon>Bacillati</taxon>
        <taxon>Bacillota</taxon>
        <taxon>Tissierellia</taxon>
        <taxon>Tissierellales</taxon>
        <taxon>Sporanaerobacteraceae</taxon>
        <taxon>Anaerosalibacter</taxon>
    </lineage>
</organism>
<dbReference type="InterPro" id="IPR001608">
    <property type="entry name" value="Ala_racemase_N"/>
</dbReference>
<evidence type="ECO:0000256" key="6">
    <source>
        <dbReference type="ARBA" id="ARBA00051193"/>
    </source>
</evidence>